<dbReference type="Proteomes" id="UP001380953">
    <property type="component" value="Unassembled WGS sequence"/>
</dbReference>
<gene>
    <name evidence="1" type="primary">yajC</name>
    <name evidence="1" type="ORF">WKI47_09115</name>
</gene>
<name>A0ACC6PAZ5_9BACL</name>
<keyword evidence="2" id="KW-1185">Reference proteome</keyword>
<dbReference type="EMBL" id="JBBKAR010000033">
    <property type="protein sequence ID" value="MEJ8304049.1"/>
    <property type="molecule type" value="Genomic_DNA"/>
</dbReference>
<organism evidence="1 2">
    <name type="scientific">Saccharibacillus sacchari</name>
    <dbReference type="NCBI Taxonomy" id="456493"/>
    <lineage>
        <taxon>Bacteria</taxon>
        <taxon>Bacillati</taxon>
        <taxon>Bacillota</taxon>
        <taxon>Bacilli</taxon>
        <taxon>Bacillales</taxon>
        <taxon>Paenibacillaceae</taxon>
        <taxon>Saccharibacillus</taxon>
    </lineage>
</organism>
<protein>
    <submittedName>
        <fullName evidence="1">Preprotein translocase subunit YajC</fullName>
    </submittedName>
</protein>
<reference evidence="1" key="1">
    <citation type="submission" date="2024-03" db="EMBL/GenBank/DDBJ databases">
        <title>Whole genome sequecning of epiphytes from Marcgravia umbellata leaves.</title>
        <authorList>
            <person name="Kumar G."/>
            <person name="Savka M.A."/>
        </authorList>
    </citation>
    <scope>NUCLEOTIDE SEQUENCE</scope>
    <source>
        <strain evidence="1">RIT_BL5</strain>
    </source>
</reference>
<evidence type="ECO:0000313" key="2">
    <source>
        <dbReference type="Proteomes" id="UP001380953"/>
    </source>
</evidence>
<sequence length="110" mass="11895">MFQAATLTTNAAGGGGIIMTIIPFVFMIAIFYFLLIRPQQKKQKQRNAMLGQLKKGDKVVTIGGLHGTILEITNDVAVLRVNDVTKMTFDRSAISHVTTAGGSDVSLDKK</sequence>
<proteinExistence type="predicted"/>
<accession>A0ACC6PAZ5</accession>
<evidence type="ECO:0000313" key="1">
    <source>
        <dbReference type="EMBL" id="MEJ8304049.1"/>
    </source>
</evidence>
<comment type="caution">
    <text evidence="1">The sequence shown here is derived from an EMBL/GenBank/DDBJ whole genome shotgun (WGS) entry which is preliminary data.</text>
</comment>